<dbReference type="EMBL" id="LJEB01000087">
    <property type="protein sequence ID" value="KPR53944.1"/>
    <property type="molecule type" value="Genomic_DNA"/>
</dbReference>
<sequence length="88" mass="9542">MTTTIAFTPDGKTPFSFQATVGGAKLFATVPYNLYANRYYVRLTDGQGRIVSYVPLIGSPDGFDINLALPYAPGALVYRVSANQFEAI</sequence>
<evidence type="ECO:0000313" key="1">
    <source>
        <dbReference type="EMBL" id="KPR53944.1"/>
    </source>
</evidence>
<organism evidence="1 2">
    <name type="scientific">Citrobacter freundii</name>
    <dbReference type="NCBI Taxonomy" id="546"/>
    <lineage>
        <taxon>Bacteria</taxon>
        <taxon>Pseudomonadati</taxon>
        <taxon>Pseudomonadota</taxon>
        <taxon>Gammaproteobacteria</taxon>
        <taxon>Enterobacterales</taxon>
        <taxon>Enterobacteriaceae</taxon>
        <taxon>Citrobacter</taxon>
        <taxon>Citrobacter freundii complex</taxon>
    </lineage>
</organism>
<accession>A0AA40NI26</accession>
<comment type="caution">
    <text evidence="1">The sequence shown here is derived from an EMBL/GenBank/DDBJ whole genome shotgun (WGS) entry which is preliminary data.</text>
</comment>
<protein>
    <submittedName>
        <fullName evidence="1">Uncharacterized protein</fullName>
    </submittedName>
</protein>
<gene>
    <name evidence="1" type="ORF">AN672_18740</name>
</gene>
<reference evidence="2" key="1">
    <citation type="submission" date="2015-09" db="EMBL/GenBank/DDBJ databases">
        <title>Prevalence of NDMs in South Africa.</title>
        <authorList>
            <person name="Osei Sekyere J."/>
            <person name="Govinden U."/>
            <person name="Essack S."/>
            <person name="Haldorsen B."/>
            <person name="Samuelsen O."/>
            <person name="Aasnaes B."/>
            <person name="Sundsfjord A."/>
        </authorList>
    </citation>
    <scope>NUCLEOTIDE SEQUENCE [LARGE SCALE GENOMIC DNA]</scope>
    <source>
        <strain evidence="2">ST62:944112508</strain>
    </source>
</reference>
<reference evidence="1 2" key="2">
    <citation type="journal article" date="2017" name="PLoS ONE">
        <title>Genomic and phenotypic characterisation of fluoroquinolone resistance mechanisms in Enterobacteriaceae in Durban, South Africa.</title>
        <authorList>
            <person name="Osei Sekyere J."/>
            <person name="Amoako D.G."/>
        </authorList>
    </citation>
    <scope>NUCLEOTIDE SEQUENCE [LARGE SCALE GENOMIC DNA]</scope>
    <source>
        <strain evidence="1 2">ST62:944112508</strain>
    </source>
</reference>
<evidence type="ECO:0000313" key="2">
    <source>
        <dbReference type="Proteomes" id="UP000050520"/>
    </source>
</evidence>
<dbReference type="RefSeq" id="WP_057064379.1">
    <property type="nucleotide sequence ID" value="NZ_LJEB01000087.1"/>
</dbReference>
<dbReference type="AlphaFoldDB" id="A0AA40NI26"/>
<proteinExistence type="predicted"/>
<dbReference type="Proteomes" id="UP000050520">
    <property type="component" value="Unassembled WGS sequence"/>
</dbReference>
<name>A0AA40NI26_CITFR</name>